<evidence type="ECO:0000313" key="2">
    <source>
        <dbReference type="EMBL" id="KXJ94372.1"/>
    </source>
</evidence>
<accession>A0A136JB60</accession>
<name>A0A136JB60_9PEZI</name>
<proteinExistence type="predicted"/>
<reference evidence="3" key="1">
    <citation type="submission" date="2016-02" db="EMBL/GenBank/DDBJ databases">
        <title>Draft genome sequence of Microdochium bolleyi, a fungal endophyte of beachgrass.</title>
        <authorList>
            <consortium name="DOE Joint Genome Institute"/>
            <person name="David A.S."/>
            <person name="May G."/>
            <person name="Haridas S."/>
            <person name="Lim J."/>
            <person name="Wang M."/>
            <person name="Labutti K."/>
            <person name="Lipzen A."/>
            <person name="Barry K."/>
            <person name="Grigoriev I.V."/>
        </authorList>
    </citation>
    <scope>NUCLEOTIDE SEQUENCE [LARGE SCALE GENOMIC DNA]</scope>
    <source>
        <strain evidence="3">J235TASD1</strain>
    </source>
</reference>
<organism evidence="2 3">
    <name type="scientific">Microdochium bolleyi</name>
    <dbReference type="NCBI Taxonomy" id="196109"/>
    <lineage>
        <taxon>Eukaryota</taxon>
        <taxon>Fungi</taxon>
        <taxon>Dikarya</taxon>
        <taxon>Ascomycota</taxon>
        <taxon>Pezizomycotina</taxon>
        <taxon>Sordariomycetes</taxon>
        <taxon>Xylariomycetidae</taxon>
        <taxon>Xylariales</taxon>
        <taxon>Microdochiaceae</taxon>
        <taxon>Microdochium</taxon>
    </lineage>
</organism>
<dbReference type="EMBL" id="KQ964247">
    <property type="protein sequence ID" value="KXJ94372.1"/>
    <property type="molecule type" value="Genomic_DNA"/>
</dbReference>
<keyword evidence="3" id="KW-1185">Reference proteome</keyword>
<evidence type="ECO:0000256" key="1">
    <source>
        <dbReference type="SAM" id="MobiDB-lite"/>
    </source>
</evidence>
<sequence>MTSLSSGSASIGKSIRTPVFAGAKRSTIIYPFQLFLAAAAASAVLVPRSDEDPERYTICGGDRGYVEKDSLEVAKYLRDTIVTSDRYFRAKDKCIYATRNTTITSLCNGSARDRHVNGAEVGHGINQLIKDCGLDGGFTAAGREAAVWSRGSSLLAKRDCDLAYDGKYNDSCFEPKHELDDDGNCKGATTDNECKVYCEQKRRWLFGVEAVAPGPGGEAQPAGVNQELTASEEVTVTTGFQTSIEGTIGEIFGAGVGFDSGGSIFPRLIETCGVMTERKYVPGTHGDGNCEGCTPEPDSCGDVTKNDENACSISARRKKNGDAEVTWAFRWEYEDCNALPFEKQTQDNKDLCSKDGKGGNDPDGDGERECYNDPVEDRRRAPFNFRQLRDTVGAMEAF</sequence>
<dbReference type="AlphaFoldDB" id="A0A136JB60"/>
<dbReference type="OrthoDB" id="3596036at2759"/>
<evidence type="ECO:0000313" key="3">
    <source>
        <dbReference type="Proteomes" id="UP000070501"/>
    </source>
</evidence>
<gene>
    <name evidence="2" type="ORF">Micbo1qcDRAFT_173192</name>
</gene>
<dbReference type="Proteomes" id="UP000070501">
    <property type="component" value="Unassembled WGS sequence"/>
</dbReference>
<dbReference type="InParanoid" id="A0A136JB60"/>
<feature type="region of interest" description="Disordered" evidence="1">
    <location>
        <begin position="347"/>
        <end position="374"/>
    </location>
</feature>
<protein>
    <submittedName>
        <fullName evidence="2">Uncharacterized protein</fullName>
    </submittedName>
</protein>